<dbReference type="RefSeq" id="WP_290001330.1">
    <property type="nucleotide sequence ID" value="NZ_JAUEPH010000006.1"/>
</dbReference>
<dbReference type="PANTHER" id="PTHR44591">
    <property type="entry name" value="STRESS RESPONSE REGULATOR PROTEIN 1"/>
    <property type="match status" value="1"/>
</dbReference>
<reference evidence="4" key="1">
    <citation type="submission" date="2023-06" db="EMBL/GenBank/DDBJ databases">
        <title>Robiginitalea aurantiacus sp. nov. and Algoriphagus sediminis sp. nov., isolated from coastal sediment.</title>
        <authorList>
            <person name="Zhou Z.Y."/>
            <person name="An J."/>
            <person name="Jia Y.W."/>
            <person name="Du Z.J."/>
        </authorList>
    </citation>
    <scope>NUCLEOTIDE SEQUENCE</scope>
    <source>
        <strain evidence="4">C2-7</strain>
    </source>
</reference>
<dbReference type="InterPro" id="IPR011006">
    <property type="entry name" value="CheY-like_superfamily"/>
</dbReference>
<dbReference type="EMBL" id="JAUEPH010000006">
    <property type="protein sequence ID" value="MDN3205225.1"/>
    <property type="molecule type" value="Genomic_DNA"/>
</dbReference>
<comment type="caution">
    <text evidence="4">The sequence shown here is derived from an EMBL/GenBank/DDBJ whole genome shotgun (WGS) entry which is preliminary data.</text>
</comment>
<evidence type="ECO:0000313" key="5">
    <source>
        <dbReference type="Proteomes" id="UP001171916"/>
    </source>
</evidence>
<evidence type="ECO:0000256" key="1">
    <source>
        <dbReference type="ARBA" id="ARBA00022553"/>
    </source>
</evidence>
<dbReference type="Proteomes" id="UP001171916">
    <property type="component" value="Unassembled WGS sequence"/>
</dbReference>
<dbReference type="CDD" id="cd00156">
    <property type="entry name" value="REC"/>
    <property type="match status" value="1"/>
</dbReference>
<keyword evidence="5" id="KW-1185">Reference proteome</keyword>
<dbReference type="Pfam" id="PF00072">
    <property type="entry name" value="Response_reg"/>
    <property type="match status" value="1"/>
</dbReference>
<dbReference type="Gene3D" id="3.40.50.2300">
    <property type="match status" value="1"/>
</dbReference>
<dbReference type="PROSITE" id="PS50110">
    <property type="entry name" value="RESPONSE_REGULATORY"/>
    <property type="match status" value="1"/>
</dbReference>
<sequence>MGILVVDDEEDICLLISTFLKKSGIKVESSLSVVEAEKLLESKDFDLHFLDLNLPDGTGFDLISQINEKGKDTGVVMMSAYDSEEDIQKAMDLGVDLFLKKPFSKSQILNAVDTLYSDKQ</sequence>
<protein>
    <submittedName>
        <fullName evidence="4">Response regulator</fullName>
    </submittedName>
</protein>
<dbReference type="InterPro" id="IPR050595">
    <property type="entry name" value="Bact_response_regulator"/>
</dbReference>
<accession>A0ABT7YFD3</accession>
<dbReference type="SUPFAM" id="SSF52172">
    <property type="entry name" value="CheY-like"/>
    <property type="match status" value="1"/>
</dbReference>
<dbReference type="PANTHER" id="PTHR44591:SF3">
    <property type="entry name" value="RESPONSE REGULATORY DOMAIN-CONTAINING PROTEIN"/>
    <property type="match status" value="1"/>
</dbReference>
<feature type="domain" description="Response regulatory" evidence="3">
    <location>
        <begin position="2"/>
        <end position="116"/>
    </location>
</feature>
<keyword evidence="1 2" id="KW-0597">Phosphoprotein</keyword>
<gene>
    <name evidence="4" type="ORF">QVH07_13765</name>
</gene>
<proteinExistence type="predicted"/>
<organism evidence="4 5">
    <name type="scientific">Algoriphagus sediminis</name>
    <dbReference type="NCBI Taxonomy" id="3057113"/>
    <lineage>
        <taxon>Bacteria</taxon>
        <taxon>Pseudomonadati</taxon>
        <taxon>Bacteroidota</taxon>
        <taxon>Cytophagia</taxon>
        <taxon>Cytophagales</taxon>
        <taxon>Cyclobacteriaceae</taxon>
        <taxon>Algoriphagus</taxon>
    </lineage>
</organism>
<evidence type="ECO:0000259" key="3">
    <source>
        <dbReference type="PROSITE" id="PS50110"/>
    </source>
</evidence>
<name>A0ABT7YFD3_9BACT</name>
<dbReference type="SMART" id="SM00448">
    <property type="entry name" value="REC"/>
    <property type="match status" value="1"/>
</dbReference>
<evidence type="ECO:0000313" key="4">
    <source>
        <dbReference type="EMBL" id="MDN3205225.1"/>
    </source>
</evidence>
<evidence type="ECO:0000256" key="2">
    <source>
        <dbReference type="PROSITE-ProRule" id="PRU00169"/>
    </source>
</evidence>
<dbReference type="InterPro" id="IPR001789">
    <property type="entry name" value="Sig_transdc_resp-reg_receiver"/>
</dbReference>
<feature type="modified residue" description="4-aspartylphosphate" evidence="2">
    <location>
        <position position="51"/>
    </location>
</feature>